<comment type="caution">
    <text evidence="13">The sequence shown here is derived from an EMBL/GenBank/DDBJ whole genome shotgun (WGS) entry which is preliminary data.</text>
</comment>
<accession>A0ABW3GLV0</accession>
<keyword evidence="14" id="KW-1185">Reference proteome</keyword>
<sequence>MKPFVHFFLIMSLVLLASCQQSKKEQNLMQTKRNLTAKEILSKPDYLAISYGGYREKTRDSQPSITQLKQDLKILHAMDIRVLRTYNVRLPHAANILKAIRELKEADADFEMYVMLGAWIDCKNAWTELPLNHNEESVHNAAEIERAIELANLYPEIVKIIAVGNEAMVKWATAYFVQPHIILKWVKYLQEVKKEGRLDKDVWITSSDNFASWGGGESEYHTLELEELVKSVDYLSIHTYPMHDTHYNPVFWGVLHKEKGLSNTEKIDKAMNRALSYAVSQYDSVASYIKTLGVKKPIHIGETGWASFSDRHYGPEGARATDEYKQALYYHKMREWTTQNKIKCFYFEAFDEPWKDAQYPNGSENFFGLFTVDGKAKYALWDAVDNGIFKGLKRGKNKITKTYEGKITDLLLDVQMPPVKNEIMVNH</sequence>
<keyword evidence="7" id="KW-0961">Cell wall biogenesis/degradation</keyword>
<evidence type="ECO:0000256" key="12">
    <source>
        <dbReference type="SAM" id="SignalP"/>
    </source>
</evidence>
<name>A0ABW3GLV0_9FLAO</name>
<evidence type="ECO:0000313" key="14">
    <source>
        <dbReference type="Proteomes" id="UP001597049"/>
    </source>
</evidence>
<keyword evidence="12" id="KW-0732">Signal</keyword>
<evidence type="ECO:0000256" key="3">
    <source>
        <dbReference type="ARBA" id="ARBA00022801"/>
    </source>
</evidence>
<proteinExistence type="predicted"/>
<dbReference type="Gene3D" id="3.20.20.80">
    <property type="entry name" value="Glycosidases"/>
    <property type="match status" value="1"/>
</dbReference>
<dbReference type="InterPro" id="IPR017853">
    <property type="entry name" value="GH"/>
</dbReference>
<evidence type="ECO:0000313" key="13">
    <source>
        <dbReference type="EMBL" id="MFD0931562.1"/>
    </source>
</evidence>
<dbReference type="InterPro" id="IPR050732">
    <property type="entry name" value="Beta-glucan_modifiers"/>
</dbReference>
<dbReference type="GO" id="GO:0016787">
    <property type="term" value="F:hydrolase activity"/>
    <property type="evidence" value="ECO:0007669"/>
    <property type="project" value="UniProtKB-KW"/>
</dbReference>
<comment type="function">
    <text evidence="9">Glucanases play a role in cell expansion during growth, in cell-cell fusion during mating, and in spore release during sporulation. This enzyme may be involved in beta-glucan degradation. Active on laminarin and lichenan.</text>
</comment>
<keyword evidence="8" id="KW-0624">Polysaccharide degradation</keyword>
<evidence type="ECO:0000256" key="6">
    <source>
        <dbReference type="ARBA" id="ARBA00023277"/>
    </source>
</evidence>
<dbReference type="PANTHER" id="PTHR16631:SF17">
    <property type="entry name" value="GLUCAN ENDO-1,3-BETA-GLUCOSIDASE BTGC"/>
    <property type="match status" value="1"/>
</dbReference>
<feature type="chain" id="PRO_5045299999" description="Endo-1,3-beta-glucanase btgC" evidence="12">
    <location>
        <begin position="18"/>
        <end position="427"/>
    </location>
</feature>
<reference evidence="14" key="1">
    <citation type="journal article" date="2019" name="Int. J. Syst. Evol. Microbiol.">
        <title>The Global Catalogue of Microorganisms (GCM) 10K type strain sequencing project: providing services to taxonomists for standard genome sequencing and annotation.</title>
        <authorList>
            <consortium name="The Broad Institute Genomics Platform"/>
            <consortium name="The Broad Institute Genome Sequencing Center for Infectious Disease"/>
            <person name="Wu L."/>
            <person name="Ma J."/>
        </authorList>
    </citation>
    <scope>NUCLEOTIDE SEQUENCE [LARGE SCALE GENOMIC DNA]</scope>
    <source>
        <strain evidence="14">CCUG 56752</strain>
    </source>
</reference>
<dbReference type="PROSITE" id="PS51257">
    <property type="entry name" value="PROKAR_LIPOPROTEIN"/>
    <property type="match status" value="1"/>
</dbReference>
<evidence type="ECO:0000256" key="5">
    <source>
        <dbReference type="ARBA" id="ARBA00023180"/>
    </source>
</evidence>
<evidence type="ECO:0000256" key="8">
    <source>
        <dbReference type="ARBA" id="ARBA00023326"/>
    </source>
</evidence>
<gene>
    <name evidence="13" type="ORF">ACFQ0R_03015</name>
</gene>
<keyword evidence="3 13" id="KW-0378">Hydrolase</keyword>
<dbReference type="EMBL" id="JBHTIV010000005">
    <property type="protein sequence ID" value="MFD0931562.1"/>
    <property type="molecule type" value="Genomic_DNA"/>
</dbReference>
<dbReference type="SUPFAM" id="SSF51445">
    <property type="entry name" value="(Trans)glycosidases"/>
    <property type="match status" value="1"/>
</dbReference>
<evidence type="ECO:0000256" key="1">
    <source>
        <dbReference type="ARBA" id="ARBA00004236"/>
    </source>
</evidence>
<evidence type="ECO:0000256" key="7">
    <source>
        <dbReference type="ARBA" id="ARBA00023316"/>
    </source>
</evidence>
<keyword evidence="4" id="KW-0472">Membrane</keyword>
<keyword evidence="5" id="KW-0325">Glycoprotein</keyword>
<evidence type="ECO:0000256" key="2">
    <source>
        <dbReference type="ARBA" id="ARBA00022475"/>
    </source>
</evidence>
<evidence type="ECO:0000256" key="10">
    <source>
        <dbReference type="ARBA" id="ARBA00042373"/>
    </source>
</evidence>
<protein>
    <recommendedName>
        <fullName evidence="11">Endo-1,3-beta-glucanase btgC</fullName>
    </recommendedName>
    <alternativeName>
        <fullName evidence="10">Laminarinase btgC</fullName>
    </alternativeName>
</protein>
<evidence type="ECO:0000256" key="9">
    <source>
        <dbReference type="ARBA" id="ARBA00037649"/>
    </source>
</evidence>
<evidence type="ECO:0000256" key="11">
    <source>
        <dbReference type="ARBA" id="ARBA00043078"/>
    </source>
</evidence>
<dbReference type="PANTHER" id="PTHR16631">
    <property type="entry name" value="GLUCAN 1,3-BETA-GLUCOSIDASE"/>
    <property type="match status" value="1"/>
</dbReference>
<comment type="subcellular location">
    <subcellularLocation>
        <location evidence="1">Cell membrane</location>
    </subcellularLocation>
</comment>
<keyword evidence="2" id="KW-1003">Cell membrane</keyword>
<dbReference type="RefSeq" id="WP_379656895.1">
    <property type="nucleotide sequence ID" value="NZ_JBHTIV010000005.1"/>
</dbReference>
<feature type="signal peptide" evidence="12">
    <location>
        <begin position="1"/>
        <end position="17"/>
    </location>
</feature>
<organism evidence="13 14">
    <name type="scientific">Psychroflexus salinarum</name>
    <dbReference type="NCBI Taxonomy" id="546024"/>
    <lineage>
        <taxon>Bacteria</taxon>
        <taxon>Pseudomonadati</taxon>
        <taxon>Bacteroidota</taxon>
        <taxon>Flavobacteriia</taxon>
        <taxon>Flavobacteriales</taxon>
        <taxon>Flavobacteriaceae</taxon>
        <taxon>Psychroflexus</taxon>
    </lineage>
</organism>
<keyword evidence="6" id="KW-0119">Carbohydrate metabolism</keyword>
<evidence type="ECO:0000256" key="4">
    <source>
        <dbReference type="ARBA" id="ARBA00023136"/>
    </source>
</evidence>
<dbReference type="Proteomes" id="UP001597049">
    <property type="component" value="Unassembled WGS sequence"/>
</dbReference>